<dbReference type="NCBIfam" id="TIGR03819">
    <property type="entry name" value="heli_sec_ATPase"/>
    <property type="match status" value="1"/>
</dbReference>
<keyword evidence="4" id="KW-1185">Reference proteome</keyword>
<dbReference type="RefSeq" id="WP_269966267.1">
    <property type="nucleotide sequence ID" value="NZ_JAKMUS010000022.1"/>
</dbReference>
<proteinExistence type="inferred from homology"/>
<dbReference type="Proteomes" id="UP001146468">
    <property type="component" value="Unassembled WGS sequence"/>
</dbReference>
<evidence type="ECO:0000259" key="2">
    <source>
        <dbReference type="Pfam" id="PF00437"/>
    </source>
</evidence>
<dbReference type="AlphaFoldDB" id="A0A9X3LV91"/>
<comment type="caution">
    <text evidence="3">The sequence shown here is derived from an EMBL/GenBank/DDBJ whole genome shotgun (WGS) entry which is preliminary data.</text>
</comment>
<dbReference type="InterPro" id="IPR050921">
    <property type="entry name" value="T4SS_GSP_E_ATPase"/>
</dbReference>
<name>A0A9X3LV91_9CORY</name>
<dbReference type="Gene3D" id="3.30.450.380">
    <property type="match status" value="1"/>
</dbReference>
<evidence type="ECO:0000313" key="3">
    <source>
        <dbReference type="EMBL" id="MCZ9294851.1"/>
    </source>
</evidence>
<gene>
    <name evidence="3" type="ORF">L8U60_10180</name>
</gene>
<dbReference type="InterPro" id="IPR027417">
    <property type="entry name" value="P-loop_NTPase"/>
</dbReference>
<dbReference type="InterPro" id="IPR001482">
    <property type="entry name" value="T2SS/T4SS_dom"/>
</dbReference>
<dbReference type="SUPFAM" id="SSF52540">
    <property type="entry name" value="P-loop containing nucleoside triphosphate hydrolases"/>
    <property type="match status" value="1"/>
</dbReference>
<evidence type="ECO:0000256" key="1">
    <source>
        <dbReference type="ARBA" id="ARBA00006611"/>
    </source>
</evidence>
<evidence type="ECO:0000313" key="4">
    <source>
        <dbReference type="Proteomes" id="UP001146468"/>
    </source>
</evidence>
<accession>A0A9X3LV91</accession>
<dbReference type="PANTHER" id="PTHR30486">
    <property type="entry name" value="TWITCHING MOTILITY PROTEIN PILT"/>
    <property type="match status" value="1"/>
</dbReference>
<comment type="similarity">
    <text evidence="1">Belongs to the GSP E family.</text>
</comment>
<dbReference type="Gene3D" id="3.40.50.300">
    <property type="entry name" value="P-loop containing nucleotide triphosphate hydrolases"/>
    <property type="match status" value="1"/>
</dbReference>
<protein>
    <submittedName>
        <fullName evidence="3">TadA family conjugal transfer-associated ATPase</fullName>
    </submittedName>
</protein>
<feature type="domain" description="Bacterial type II secretion system protein E" evidence="2">
    <location>
        <begin position="62"/>
        <end position="337"/>
    </location>
</feature>
<dbReference type="GO" id="GO:0016887">
    <property type="term" value="F:ATP hydrolysis activity"/>
    <property type="evidence" value="ECO:0007669"/>
    <property type="project" value="InterPro"/>
</dbReference>
<dbReference type="CDD" id="cd01130">
    <property type="entry name" value="VirB11-like_ATPase"/>
    <property type="match status" value="1"/>
</dbReference>
<sequence>MDRARIITAVQRRLADDPRLAPTNGRVDPAELAAVIREEAVVISDLDLLDIMRALRDETVGVGALEQLLAIEGVTDICVNGPNDIFIDRGKGLELSHVTLPDDADVRRLATRLATSCGRRLDDARPFADGHLPREDGTLVRFHAVLPPTSAAGTCISLRVLRSKTSTLDQLEAAGAVDGERARVLRGIVDKRKAFLVVGGTGTGKTTLLAAMLAQVAPDERIVAIEDTVELLPPHPHVVNLTSRGANAEGAGEITMSDLLQQSLRMRPDRIVVGEIRGPEVVDLLAALNTGHDGGAGTVHANSIEEVPARLEALAALGGLDRMALHSQLAAAVDVVVVMKRQPDGTRIVHQIGVLRGNPVATEVVWDSEHGPQPGYEALVAELGVAA</sequence>
<organism evidence="3 4">
    <name type="scientific">Corynebacterium meitnerae</name>
    <dbReference type="NCBI Taxonomy" id="2913498"/>
    <lineage>
        <taxon>Bacteria</taxon>
        <taxon>Bacillati</taxon>
        <taxon>Actinomycetota</taxon>
        <taxon>Actinomycetes</taxon>
        <taxon>Mycobacteriales</taxon>
        <taxon>Corynebacteriaceae</taxon>
        <taxon>Corynebacterium</taxon>
    </lineage>
</organism>
<dbReference type="PANTHER" id="PTHR30486:SF6">
    <property type="entry name" value="TYPE IV PILUS RETRACTATION ATPASE PILT"/>
    <property type="match status" value="1"/>
</dbReference>
<dbReference type="Pfam" id="PF00437">
    <property type="entry name" value="T2SSE"/>
    <property type="match status" value="1"/>
</dbReference>
<dbReference type="EMBL" id="JAKMUS010000022">
    <property type="protein sequence ID" value="MCZ9294851.1"/>
    <property type="molecule type" value="Genomic_DNA"/>
</dbReference>
<reference evidence="3" key="1">
    <citation type="submission" date="2022-02" db="EMBL/GenBank/DDBJ databases">
        <title>Corynebacterium sp. from urogenital microbiome.</title>
        <authorList>
            <person name="Cappelli E.A."/>
            <person name="Ribeiro T.G."/>
            <person name="Peixe L."/>
        </authorList>
    </citation>
    <scope>NUCLEOTIDE SEQUENCE</scope>
    <source>
        <strain evidence="3">C8Ua_172</strain>
    </source>
</reference>
<dbReference type="InterPro" id="IPR022399">
    <property type="entry name" value="TadA-like_ATPase"/>
</dbReference>